<evidence type="ECO:0000256" key="6">
    <source>
        <dbReference type="SAM" id="MobiDB-lite"/>
    </source>
</evidence>
<feature type="compositionally biased region" description="Basic and acidic residues" evidence="6">
    <location>
        <begin position="18"/>
        <end position="32"/>
    </location>
</feature>
<keyword evidence="3" id="KW-0336">GPI-anchor</keyword>
<keyword evidence="3" id="KW-0325">Glycoprotein</keyword>
<keyword evidence="3" id="KW-0449">Lipoprotein</keyword>
<evidence type="ECO:0000256" key="5">
    <source>
        <dbReference type="ARBA" id="ARBA00023136"/>
    </source>
</evidence>
<dbReference type="PANTHER" id="PTHR32077:SF65">
    <property type="entry name" value="FASCICLIN-LIKE ARABINOGALACTAN PROTEIN 11"/>
    <property type="match status" value="1"/>
</dbReference>
<feature type="region of interest" description="Disordered" evidence="6">
    <location>
        <begin position="352"/>
        <end position="381"/>
    </location>
</feature>
<evidence type="ECO:0000256" key="3">
    <source>
        <dbReference type="ARBA" id="ARBA00022622"/>
    </source>
</evidence>
<keyword evidence="5" id="KW-0472">Membrane</keyword>
<dbReference type="PANTHER" id="PTHR32077">
    <property type="entry name" value="FASCICLIN-LIKE ARABINOGALACTAN PROTEIN"/>
    <property type="match status" value="1"/>
</dbReference>
<feature type="region of interest" description="Disordered" evidence="6">
    <location>
        <begin position="65"/>
        <end position="86"/>
    </location>
</feature>
<reference evidence="9" key="1">
    <citation type="journal article" date="2020" name="Nat. Commun.">
        <title>Genome assembly of wild tea tree DASZ reveals pedigree and selection history of tea varieties.</title>
        <authorList>
            <person name="Zhang W."/>
            <person name="Zhang Y."/>
            <person name="Qiu H."/>
            <person name="Guo Y."/>
            <person name="Wan H."/>
            <person name="Zhang X."/>
            <person name="Scossa F."/>
            <person name="Alseekh S."/>
            <person name="Zhang Q."/>
            <person name="Wang P."/>
            <person name="Xu L."/>
            <person name="Schmidt M.H."/>
            <person name="Jia X."/>
            <person name="Li D."/>
            <person name="Zhu A."/>
            <person name="Guo F."/>
            <person name="Chen W."/>
            <person name="Ni D."/>
            <person name="Usadel B."/>
            <person name="Fernie A.R."/>
            <person name="Wen W."/>
        </authorList>
    </citation>
    <scope>NUCLEOTIDE SEQUENCE [LARGE SCALE GENOMIC DNA]</scope>
    <source>
        <strain evidence="9">cv. G240</strain>
    </source>
</reference>
<dbReference type="GO" id="GO:0005886">
    <property type="term" value="C:plasma membrane"/>
    <property type="evidence" value="ECO:0007669"/>
    <property type="project" value="UniProtKB-SubCell"/>
</dbReference>
<evidence type="ECO:0000313" key="8">
    <source>
        <dbReference type="EMBL" id="KAF5934034.1"/>
    </source>
</evidence>
<feature type="compositionally biased region" description="Acidic residues" evidence="6">
    <location>
        <begin position="162"/>
        <end position="179"/>
    </location>
</feature>
<dbReference type="GO" id="GO:0008233">
    <property type="term" value="F:peptidase activity"/>
    <property type="evidence" value="ECO:0007669"/>
    <property type="project" value="InterPro"/>
</dbReference>
<comment type="subcellular location">
    <subcellularLocation>
        <location evidence="1">Cell membrane</location>
        <topology evidence="1">Lipid-anchor</topology>
        <topology evidence="1">GPI-anchor</topology>
    </subcellularLocation>
</comment>
<dbReference type="AlphaFoldDB" id="A0A7J7G3W8"/>
<evidence type="ECO:0000256" key="2">
    <source>
        <dbReference type="ARBA" id="ARBA00022475"/>
    </source>
</evidence>
<feature type="compositionally biased region" description="Basic and acidic residues" evidence="6">
    <location>
        <begin position="136"/>
        <end position="146"/>
    </location>
</feature>
<keyword evidence="4" id="KW-0732">Signal</keyword>
<feature type="domain" description="Peptidase S49" evidence="7">
    <location>
        <begin position="192"/>
        <end position="235"/>
    </location>
</feature>
<sequence>MRDAQDADAIAINQRGKAQGEDAKLPERAKDEEAVLRAVGDRRSNNWRKASSSSVSEAWVTEVELDSRTDEPGNRNHVLESGQTDLLENQTDHLDPRMESHEASNTSHDHSLPNILGSLHRQVALTKFWNHRMDKPTHNQRVDHTTVTEAEDDDDERRLTEEGEEIDEVRETTEEGEEDELRRSSRYLITVIMVNKMVKVAQGRVWTGKEAASRGLVDAIGGFSIVVAMAKQKADMPLGREVLNIYQTNFALGLSTRHSQIQLSLRAPKTPLSVSNPLSTQAGSTVQYLMNVTTAGNLVNIRTGIVNTTVTGTVYSDNQLAVYQVDRVLLPLLLRTSSLPNTQIGQYHHLRLSTTKPTPPDSSSSDVSRASTRRQNIRPLA</sequence>
<evidence type="ECO:0000256" key="4">
    <source>
        <dbReference type="ARBA" id="ARBA00022729"/>
    </source>
</evidence>
<dbReference type="GO" id="GO:0009834">
    <property type="term" value="P:plant-type secondary cell wall biogenesis"/>
    <property type="evidence" value="ECO:0007669"/>
    <property type="project" value="TreeGrafter"/>
</dbReference>
<dbReference type="Proteomes" id="UP000593564">
    <property type="component" value="Unassembled WGS sequence"/>
</dbReference>
<keyword evidence="2" id="KW-1003">Cell membrane</keyword>
<dbReference type="GO" id="GO:0006508">
    <property type="term" value="P:proteolysis"/>
    <property type="evidence" value="ECO:0007669"/>
    <property type="project" value="InterPro"/>
</dbReference>
<gene>
    <name evidence="8" type="ORF">HYC85_030205</name>
</gene>
<accession>A0A7J7G3W8</accession>
<organism evidence="8 9">
    <name type="scientific">Camellia sinensis</name>
    <name type="common">Tea plant</name>
    <name type="synonym">Thea sinensis</name>
    <dbReference type="NCBI Taxonomy" id="4442"/>
    <lineage>
        <taxon>Eukaryota</taxon>
        <taxon>Viridiplantae</taxon>
        <taxon>Streptophyta</taxon>
        <taxon>Embryophyta</taxon>
        <taxon>Tracheophyta</taxon>
        <taxon>Spermatophyta</taxon>
        <taxon>Magnoliopsida</taxon>
        <taxon>eudicotyledons</taxon>
        <taxon>Gunneridae</taxon>
        <taxon>Pentapetalae</taxon>
        <taxon>asterids</taxon>
        <taxon>Ericales</taxon>
        <taxon>Theaceae</taxon>
        <taxon>Camellia</taxon>
    </lineage>
</organism>
<dbReference type="InterPro" id="IPR045003">
    <property type="entry name" value="FLA_A"/>
</dbReference>
<feature type="compositionally biased region" description="Low complexity" evidence="6">
    <location>
        <begin position="353"/>
        <end position="370"/>
    </location>
</feature>
<dbReference type="Pfam" id="PF01343">
    <property type="entry name" value="Peptidase_S49"/>
    <property type="match status" value="1"/>
</dbReference>
<dbReference type="Gene3D" id="3.90.226.10">
    <property type="entry name" value="2-enoyl-CoA Hydratase, Chain A, domain 1"/>
    <property type="match status" value="1"/>
</dbReference>
<proteinExistence type="predicted"/>
<dbReference type="GO" id="GO:0098552">
    <property type="term" value="C:side of membrane"/>
    <property type="evidence" value="ECO:0007669"/>
    <property type="project" value="UniProtKB-KW"/>
</dbReference>
<evidence type="ECO:0000313" key="9">
    <source>
        <dbReference type="Proteomes" id="UP000593564"/>
    </source>
</evidence>
<keyword evidence="9" id="KW-1185">Reference proteome</keyword>
<reference evidence="8 9" key="2">
    <citation type="submission" date="2020-07" db="EMBL/GenBank/DDBJ databases">
        <title>Genome assembly of wild tea tree DASZ reveals pedigree and selection history of tea varieties.</title>
        <authorList>
            <person name="Zhang W."/>
        </authorList>
    </citation>
    <scope>NUCLEOTIDE SEQUENCE [LARGE SCALE GENOMIC DNA]</scope>
    <source>
        <strain evidence="9">cv. G240</strain>
        <tissue evidence="8">Leaf</tissue>
    </source>
</reference>
<evidence type="ECO:0000259" key="7">
    <source>
        <dbReference type="Pfam" id="PF01343"/>
    </source>
</evidence>
<protein>
    <recommendedName>
        <fullName evidence="7">Peptidase S49 domain-containing protein</fullName>
    </recommendedName>
</protein>
<feature type="compositionally biased region" description="Basic residues" evidence="6">
    <location>
        <begin position="371"/>
        <end position="381"/>
    </location>
</feature>
<feature type="compositionally biased region" description="Basic and acidic residues" evidence="6">
    <location>
        <begin position="65"/>
        <end position="78"/>
    </location>
</feature>
<comment type="caution">
    <text evidence="8">The sequence shown here is derived from an EMBL/GenBank/DDBJ whole genome shotgun (WGS) entry which is preliminary data.</text>
</comment>
<evidence type="ECO:0000256" key="1">
    <source>
        <dbReference type="ARBA" id="ARBA00004609"/>
    </source>
</evidence>
<name>A0A7J7G3W8_CAMSI</name>
<dbReference type="EMBL" id="JACBKZ010000014">
    <property type="protein sequence ID" value="KAF5934034.1"/>
    <property type="molecule type" value="Genomic_DNA"/>
</dbReference>
<feature type="region of interest" description="Disordered" evidence="6">
    <location>
        <begin position="1"/>
        <end position="32"/>
    </location>
</feature>
<dbReference type="InterPro" id="IPR002142">
    <property type="entry name" value="Peptidase_S49"/>
</dbReference>
<feature type="region of interest" description="Disordered" evidence="6">
    <location>
        <begin position="136"/>
        <end position="181"/>
    </location>
</feature>